<dbReference type="EMBL" id="JAAZKV010000012">
    <property type="protein sequence ID" value="NMA44522.1"/>
    <property type="molecule type" value="Genomic_DNA"/>
</dbReference>
<comment type="caution">
    <text evidence="1">The sequence shown here is derived from an EMBL/GenBank/DDBJ whole genome shotgun (WGS) entry which is preliminary data.</text>
</comment>
<dbReference type="Proteomes" id="UP000526302">
    <property type="component" value="Unassembled WGS sequence"/>
</dbReference>
<evidence type="ECO:0000313" key="1">
    <source>
        <dbReference type="EMBL" id="NMA44522.1"/>
    </source>
</evidence>
<organism evidence="1 2">
    <name type="scientific">Candidatus Iainarchaeum sp</name>
    <dbReference type="NCBI Taxonomy" id="3101447"/>
    <lineage>
        <taxon>Archaea</taxon>
        <taxon>Candidatus Iainarchaeota</taxon>
        <taxon>Candidatus Iainarchaeia</taxon>
        <taxon>Candidatus Iainarchaeales</taxon>
        <taxon>Candidatus Iainarchaeaceae</taxon>
        <taxon>Candidatus Iainarchaeum</taxon>
    </lineage>
</organism>
<sequence length="160" mass="18009">MRKRIPQSGMTPGMKVNAKRMRTTKGVRNKIARKTLAGSISNATTINLNTHLMTSLARKYKVNTANGTQFAELMEAIKTNRVSIYTPYGQSEIARVFLGPNPSMAQIEELRNILSDYRKQMNIQRDLKNATSGIREMSVSVSSGRVYVKEKGFLAKLLRR</sequence>
<dbReference type="AlphaFoldDB" id="A0A7K4BZA0"/>
<evidence type="ECO:0000313" key="2">
    <source>
        <dbReference type="Proteomes" id="UP000526302"/>
    </source>
</evidence>
<gene>
    <name evidence="1" type="ORF">GX950_01775</name>
</gene>
<reference evidence="1 2" key="1">
    <citation type="journal article" date="2020" name="Biotechnol. Biofuels">
        <title>New insights from the biogas microbiome by comprehensive genome-resolved metagenomics of nearly 1600 species originating from multiple anaerobic digesters.</title>
        <authorList>
            <person name="Campanaro S."/>
            <person name="Treu L."/>
            <person name="Rodriguez-R L.M."/>
            <person name="Kovalovszki A."/>
            <person name="Ziels R.M."/>
            <person name="Maus I."/>
            <person name="Zhu X."/>
            <person name="Kougias P.G."/>
            <person name="Basile A."/>
            <person name="Luo G."/>
            <person name="Schluter A."/>
            <person name="Konstantinidis K.T."/>
            <person name="Angelidaki I."/>
        </authorList>
    </citation>
    <scope>NUCLEOTIDE SEQUENCE [LARGE SCALE GENOMIC DNA]</scope>
    <source>
        <strain evidence="1">AS22ysBPME_79</strain>
    </source>
</reference>
<protein>
    <submittedName>
        <fullName evidence="1">Uncharacterized protein</fullName>
    </submittedName>
</protein>
<name>A0A7K4BZA0_9ARCH</name>
<accession>A0A7K4BZA0</accession>
<proteinExistence type="predicted"/>